<dbReference type="InterPro" id="IPR024079">
    <property type="entry name" value="MetalloPept_cat_dom_sf"/>
</dbReference>
<dbReference type="GO" id="GO:0004222">
    <property type="term" value="F:metalloendopeptidase activity"/>
    <property type="evidence" value="ECO:0007669"/>
    <property type="project" value="InterPro"/>
</dbReference>
<evidence type="ECO:0000256" key="4">
    <source>
        <dbReference type="ARBA" id="ARBA00022833"/>
    </source>
</evidence>
<evidence type="ECO:0000256" key="5">
    <source>
        <dbReference type="SAM" id="SignalP"/>
    </source>
</evidence>
<dbReference type="Gene3D" id="3.40.390.10">
    <property type="entry name" value="Collagenase (Catalytic Domain)"/>
    <property type="match status" value="1"/>
</dbReference>
<evidence type="ECO:0000256" key="1">
    <source>
        <dbReference type="ARBA" id="ARBA00022670"/>
    </source>
</evidence>
<dbReference type="Pfam" id="PF00413">
    <property type="entry name" value="Peptidase_M10"/>
    <property type="match status" value="1"/>
</dbReference>
<accession>A0A1G1Y620</accession>
<evidence type="ECO:0000313" key="8">
    <source>
        <dbReference type="Proteomes" id="UP000178747"/>
    </source>
</evidence>
<gene>
    <name evidence="7" type="ORF">A3J62_04125</name>
</gene>
<dbReference type="GO" id="GO:0006508">
    <property type="term" value="P:proteolysis"/>
    <property type="evidence" value="ECO:0007669"/>
    <property type="project" value="UniProtKB-KW"/>
</dbReference>
<evidence type="ECO:0000259" key="6">
    <source>
        <dbReference type="Pfam" id="PF00413"/>
    </source>
</evidence>
<dbReference type="SUPFAM" id="SSF55486">
    <property type="entry name" value="Metalloproteases ('zincins'), catalytic domain"/>
    <property type="match status" value="1"/>
</dbReference>
<comment type="caution">
    <text evidence="7">The sequence shown here is derived from an EMBL/GenBank/DDBJ whole genome shotgun (WGS) entry which is preliminary data.</text>
</comment>
<evidence type="ECO:0000256" key="3">
    <source>
        <dbReference type="ARBA" id="ARBA00022801"/>
    </source>
</evidence>
<proteinExistence type="predicted"/>
<feature type="chain" id="PRO_5009581477" description="Peptidase M10 metallopeptidase domain-containing protein" evidence="5">
    <location>
        <begin position="25"/>
        <end position="266"/>
    </location>
</feature>
<dbReference type="Proteomes" id="UP000178747">
    <property type="component" value="Unassembled WGS sequence"/>
</dbReference>
<dbReference type="InterPro" id="IPR001818">
    <property type="entry name" value="Pept_M10_metallopeptidase"/>
</dbReference>
<keyword evidence="2" id="KW-0479">Metal-binding</keyword>
<dbReference type="GO" id="GO:0031012">
    <property type="term" value="C:extracellular matrix"/>
    <property type="evidence" value="ECO:0007669"/>
    <property type="project" value="InterPro"/>
</dbReference>
<keyword evidence="1" id="KW-0645">Protease</keyword>
<evidence type="ECO:0000256" key="2">
    <source>
        <dbReference type="ARBA" id="ARBA00022723"/>
    </source>
</evidence>
<keyword evidence="5" id="KW-0732">Signal</keyword>
<feature type="domain" description="Peptidase M10 metallopeptidase" evidence="6">
    <location>
        <begin position="194"/>
        <end position="265"/>
    </location>
</feature>
<sequence length="266" mass="28660">MKKLTFIALLAFALSLLTVSVAFALPQLPDNQGIVKAKGVSPVIDDQGQVVPQPPESQLTKVVFIRHATGFYGQCDEDSVCEAKENWKSCPSDCQKGGGGEEPPAPTCYGFLSGAKPHWNWVESYAVDNTALIASAASAVSTWDAVTSATIFGSRVSGAGTWGVYDQKNSILFGTYSEPDVIAVTAIWYQGKNIYEYDILFDTEYFPGDGSIDLNSVVLHEFGHGAGLDDLYDSVCSTEVMYGYYHDVDLDLGSGDTTGIRTLYGN</sequence>
<evidence type="ECO:0000313" key="7">
    <source>
        <dbReference type="EMBL" id="OGY47190.1"/>
    </source>
</evidence>
<protein>
    <recommendedName>
        <fullName evidence="6">Peptidase M10 metallopeptidase domain-containing protein</fullName>
    </recommendedName>
</protein>
<keyword evidence="3" id="KW-0378">Hydrolase</keyword>
<dbReference type="AlphaFoldDB" id="A0A1G1Y620"/>
<dbReference type="InterPro" id="IPR021190">
    <property type="entry name" value="Pept_M10A"/>
</dbReference>
<organism evidence="7 8">
    <name type="scientific">Candidatus Buchananbacteria bacterium RIFCSPHIGHO2_02_FULL_38_8</name>
    <dbReference type="NCBI Taxonomy" id="1797538"/>
    <lineage>
        <taxon>Bacteria</taxon>
        <taxon>Candidatus Buchananiibacteriota</taxon>
    </lineage>
</organism>
<reference evidence="7 8" key="1">
    <citation type="journal article" date="2016" name="Nat. Commun.">
        <title>Thousands of microbial genomes shed light on interconnected biogeochemical processes in an aquifer system.</title>
        <authorList>
            <person name="Anantharaman K."/>
            <person name="Brown C.T."/>
            <person name="Hug L.A."/>
            <person name="Sharon I."/>
            <person name="Castelle C.J."/>
            <person name="Probst A.J."/>
            <person name="Thomas B.C."/>
            <person name="Singh A."/>
            <person name="Wilkins M.J."/>
            <person name="Karaoz U."/>
            <person name="Brodie E.L."/>
            <person name="Williams K.H."/>
            <person name="Hubbard S.S."/>
            <person name="Banfield J.F."/>
        </authorList>
    </citation>
    <scope>NUCLEOTIDE SEQUENCE [LARGE SCALE GENOMIC DNA]</scope>
</reference>
<dbReference type="EMBL" id="MHIH01000050">
    <property type="protein sequence ID" value="OGY47190.1"/>
    <property type="molecule type" value="Genomic_DNA"/>
</dbReference>
<name>A0A1G1Y620_9BACT</name>
<dbReference type="GO" id="GO:0008270">
    <property type="term" value="F:zinc ion binding"/>
    <property type="evidence" value="ECO:0007669"/>
    <property type="project" value="InterPro"/>
</dbReference>
<dbReference type="PRINTS" id="PR00138">
    <property type="entry name" value="MATRIXIN"/>
</dbReference>
<keyword evidence="4" id="KW-0862">Zinc</keyword>
<feature type="signal peptide" evidence="5">
    <location>
        <begin position="1"/>
        <end position="24"/>
    </location>
</feature>